<dbReference type="GO" id="GO:0005525">
    <property type="term" value="F:GTP binding"/>
    <property type="evidence" value="ECO:0007669"/>
    <property type="project" value="UniProtKB-KW"/>
</dbReference>
<evidence type="ECO:0000256" key="7">
    <source>
        <dbReference type="ARBA" id="ARBA00022892"/>
    </source>
</evidence>
<dbReference type="GO" id="GO:0003924">
    <property type="term" value="F:GTPase activity"/>
    <property type="evidence" value="ECO:0007669"/>
    <property type="project" value="InterPro"/>
</dbReference>
<dbReference type="Gene3D" id="3.40.50.300">
    <property type="entry name" value="P-loop containing nucleotide triphosphate hydrolases"/>
    <property type="match status" value="2"/>
</dbReference>
<keyword evidence="5 11" id="KW-0547">Nucleotide-binding</keyword>
<accession>A0AAU9PVF5</accession>
<dbReference type="GO" id="GO:0006886">
    <property type="term" value="P:intracellular protein transport"/>
    <property type="evidence" value="ECO:0007669"/>
    <property type="project" value="InterPro"/>
</dbReference>
<feature type="binding site" evidence="11">
    <location>
        <position position="92"/>
    </location>
    <ligand>
        <name>GTP</name>
        <dbReference type="ChEBI" id="CHEBI:37565"/>
    </ligand>
</feature>
<evidence type="ECO:0000256" key="5">
    <source>
        <dbReference type="ARBA" id="ARBA00022741"/>
    </source>
</evidence>
<evidence type="ECO:0000256" key="13">
    <source>
        <dbReference type="PIRSR" id="PIRSR606689-2"/>
    </source>
</evidence>
<reference evidence="15 16" key="1">
    <citation type="submission" date="2022-01" db="EMBL/GenBank/DDBJ databases">
        <authorList>
            <person name="Xiong W."/>
            <person name="Schranz E."/>
        </authorList>
    </citation>
    <scope>NUCLEOTIDE SEQUENCE [LARGE SCALE GENOMIC DNA]</scope>
</reference>
<evidence type="ECO:0000256" key="6">
    <source>
        <dbReference type="ARBA" id="ARBA00022824"/>
    </source>
</evidence>
<keyword evidence="7" id="KW-0931">ER-Golgi transport</keyword>
<sequence>MGVVTKFLVHWFFRVLSSLGLLQKEVNILFLRLEIVGKTSLLQMLKNKQVDAVVYLVDASDRDRFPESRRELEALLSYESLANVPFLILGDKTDIPNVALEYELHYYIHVQWLITGNVR</sequence>
<keyword evidence="8" id="KW-0653">Protein transport</keyword>
<dbReference type="PROSITE" id="PS51422">
    <property type="entry name" value="SAR1"/>
    <property type="match status" value="1"/>
</dbReference>
<proteinExistence type="inferred from homology"/>
<evidence type="ECO:0000256" key="3">
    <source>
        <dbReference type="ARBA" id="ARBA00007507"/>
    </source>
</evidence>
<dbReference type="InterPro" id="IPR006689">
    <property type="entry name" value="Small_GTPase_ARF/SAR"/>
</dbReference>
<dbReference type="InterPro" id="IPR027417">
    <property type="entry name" value="P-loop_NTPase"/>
</dbReference>
<comment type="caution">
    <text evidence="15">The sequence shown here is derived from an EMBL/GenBank/DDBJ whole genome shotgun (WGS) entry which is preliminary data.</text>
</comment>
<dbReference type="SUPFAM" id="SSF52540">
    <property type="entry name" value="P-loop containing nucleoside triphosphate hydrolases"/>
    <property type="match status" value="1"/>
</dbReference>
<dbReference type="PRINTS" id="PR00328">
    <property type="entry name" value="SAR1GTPBP"/>
</dbReference>
<evidence type="ECO:0000256" key="9">
    <source>
        <dbReference type="ARBA" id="ARBA00023034"/>
    </source>
</evidence>
<dbReference type="GO" id="GO:0005783">
    <property type="term" value="C:endoplasmic reticulum"/>
    <property type="evidence" value="ECO:0007669"/>
    <property type="project" value="UniProtKB-SubCell"/>
</dbReference>
<keyword evidence="14" id="KW-0732">Signal</keyword>
<organism evidence="15 16">
    <name type="scientific">Lactuca virosa</name>
    <dbReference type="NCBI Taxonomy" id="75947"/>
    <lineage>
        <taxon>Eukaryota</taxon>
        <taxon>Viridiplantae</taxon>
        <taxon>Streptophyta</taxon>
        <taxon>Embryophyta</taxon>
        <taxon>Tracheophyta</taxon>
        <taxon>Spermatophyta</taxon>
        <taxon>Magnoliopsida</taxon>
        <taxon>eudicotyledons</taxon>
        <taxon>Gunneridae</taxon>
        <taxon>Pentapetalae</taxon>
        <taxon>asterids</taxon>
        <taxon>campanulids</taxon>
        <taxon>Asterales</taxon>
        <taxon>Asteraceae</taxon>
        <taxon>Cichorioideae</taxon>
        <taxon>Cichorieae</taxon>
        <taxon>Lactucinae</taxon>
        <taxon>Lactuca</taxon>
    </lineage>
</organism>
<evidence type="ECO:0000256" key="1">
    <source>
        <dbReference type="ARBA" id="ARBA00004240"/>
    </source>
</evidence>
<dbReference type="AlphaFoldDB" id="A0AAU9PVF5"/>
<evidence type="ECO:0000256" key="12">
    <source>
        <dbReference type="PIRSR" id="PIRSR606689-1"/>
    </source>
</evidence>
<keyword evidence="13" id="KW-0460">Magnesium</keyword>
<dbReference type="GO" id="GO:0046872">
    <property type="term" value="F:metal ion binding"/>
    <property type="evidence" value="ECO:0007669"/>
    <property type="project" value="UniProtKB-KW"/>
</dbReference>
<dbReference type="GO" id="GO:0005794">
    <property type="term" value="C:Golgi apparatus"/>
    <property type="evidence" value="ECO:0007669"/>
    <property type="project" value="UniProtKB-SubCell"/>
</dbReference>
<evidence type="ECO:0000313" key="15">
    <source>
        <dbReference type="EMBL" id="CAH1454330.1"/>
    </source>
</evidence>
<evidence type="ECO:0000256" key="11">
    <source>
        <dbReference type="PIRSR" id="PIRSR606687-2"/>
    </source>
</evidence>
<feature type="binding site" evidence="11">
    <location>
        <position position="94"/>
    </location>
    <ligand>
        <name>GTP</name>
        <dbReference type="ChEBI" id="CHEBI:37565"/>
    </ligand>
</feature>
<keyword evidence="4" id="KW-0813">Transport</keyword>
<feature type="binding site" evidence="13">
    <location>
        <position position="18"/>
    </location>
    <ligand>
        <name>Mg(2+)</name>
        <dbReference type="ChEBI" id="CHEBI:18420"/>
    </ligand>
</feature>
<gene>
    <name evidence="15" type="ORF">LVIROSA_LOCUS39515</name>
</gene>
<evidence type="ECO:0000256" key="2">
    <source>
        <dbReference type="ARBA" id="ARBA00004555"/>
    </source>
</evidence>
<comment type="similarity">
    <text evidence="3">Belongs to the small GTPase superfamily. SAR1 family.</text>
</comment>
<dbReference type="Pfam" id="PF00025">
    <property type="entry name" value="Arf"/>
    <property type="match status" value="1"/>
</dbReference>
<keyword evidence="13" id="KW-0479">Metal-binding</keyword>
<keyword evidence="9" id="KW-0333">Golgi apparatus</keyword>
<evidence type="ECO:0000256" key="14">
    <source>
        <dbReference type="SAM" id="SignalP"/>
    </source>
</evidence>
<evidence type="ECO:0000256" key="4">
    <source>
        <dbReference type="ARBA" id="ARBA00022448"/>
    </source>
</evidence>
<evidence type="ECO:0000256" key="10">
    <source>
        <dbReference type="ARBA" id="ARBA00023134"/>
    </source>
</evidence>
<feature type="signal peptide" evidence="14">
    <location>
        <begin position="1"/>
        <end position="18"/>
    </location>
</feature>
<comment type="subcellular location">
    <subcellularLocation>
        <location evidence="1">Endoplasmic reticulum</location>
    </subcellularLocation>
    <subcellularLocation>
        <location evidence="2">Golgi apparatus</location>
    </subcellularLocation>
</comment>
<dbReference type="EMBL" id="CAKMRJ010005745">
    <property type="protein sequence ID" value="CAH1454330.1"/>
    <property type="molecule type" value="Genomic_DNA"/>
</dbReference>
<evidence type="ECO:0000256" key="8">
    <source>
        <dbReference type="ARBA" id="ARBA00022927"/>
    </source>
</evidence>
<dbReference type="SMART" id="SM00178">
    <property type="entry name" value="SAR"/>
    <property type="match status" value="1"/>
</dbReference>
<evidence type="ECO:0000313" key="16">
    <source>
        <dbReference type="Proteomes" id="UP001157418"/>
    </source>
</evidence>
<dbReference type="Proteomes" id="UP001157418">
    <property type="component" value="Unassembled WGS sequence"/>
</dbReference>
<feature type="chain" id="PRO_5043336570" evidence="14">
    <location>
        <begin position="19"/>
        <end position="119"/>
    </location>
</feature>
<dbReference type="PANTHER" id="PTHR45684">
    <property type="entry name" value="RE74312P"/>
    <property type="match status" value="1"/>
</dbReference>
<dbReference type="GO" id="GO:0016192">
    <property type="term" value="P:vesicle-mediated transport"/>
    <property type="evidence" value="ECO:0007669"/>
    <property type="project" value="UniProtKB-KW"/>
</dbReference>
<protein>
    <submittedName>
        <fullName evidence="15">Uncharacterized protein</fullName>
    </submittedName>
</protein>
<feature type="binding site" evidence="12">
    <location>
        <position position="37"/>
    </location>
    <ligand>
        <name>GTP</name>
        <dbReference type="ChEBI" id="CHEBI:37565"/>
    </ligand>
</feature>
<name>A0AAU9PVF5_9ASTR</name>
<keyword evidence="10 12" id="KW-0342">GTP-binding</keyword>
<keyword evidence="6" id="KW-0256">Endoplasmic reticulum</keyword>
<keyword evidence="16" id="KW-1185">Reference proteome</keyword>
<dbReference type="InterPro" id="IPR006687">
    <property type="entry name" value="Small_GTPase_SAR1"/>
</dbReference>